<comment type="caution">
    <text evidence="1">The sequence shown here is derived from an EMBL/GenBank/DDBJ whole genome shotgun (WGS) entry which is preliminary data.</text>
</comment>
<organism evidence="1 2">
    <name type="scientific">Tomitella cavernea</name>
    <dbReference type="NCBI Taxonomy" id="1387982"/>
    <lineage>
        <taxon>Bacteria</taxon>
        <taxon>Bacillati</taxon>
        <taxon>Actinomycetota</taxon>
        <taxon>Actinomycetes</taxon>
        <taxon>Mycobacteriales</taxon>
        <taxon>Tomitella</taxon>
    </lineage>
</organism>
<evidence type="ECO:0000313" key="2">
    <source>
        <dbReference type="Proteomes" id="UP001500839"/>
    </source>
</evidence>
<gene>
    <name evidence="1" type="ORF">GCM10023353_24200</name>
</gene>
<dbReference type="Proteomes" id="UP001500839">
    <property type="component" value="Unassembled WGS sequence"/>
</dbReference>
<reference evidence="2" key="1">
    <citation type="journal article" date="2019" name="Int. J. Syst. Evol. Microbiol.">
        <title>The Global Catalogue of Microorganisms (GCM) 10K type strain sequencing project: providing services to taxonomists for standard genome sequencing and annotation.</title>
        <authorList>
            <consortium name="The Broad Institute Genomics Platform"/>
            <consortium name="The Broad Institute Genome Sequencing Center for Infectious Disease"/>
            <person name="Wu L."/>
            <person name="Ma J."/>
        </authorList>
    </citation>
    <scope>NUCLEOTIDE SEQUENCE [LARGE SCALE GENOMIC DNA]</scope>
    <source>
        <strain evidence="2">JCM 18542</strain>
    </source>
</reference>
<keyword evidence="2" id="KW-1185">Reference proteome</keyword>
<dbReference type="EMBL" id="BAABKQ010000001">
    <property type="protein sequence ID" value="GAA4816904.1"/>
    <property type="molecule type" value="Genomic_DNA"/>
</dbReference>
<proteinExistence type="predicted"/>
<sequence>MNDIRGQSAYADEYLPRSRGRELLHARRAARLAGLDELIDDIGTRADEILERTLAILDEEAATTGRVQSTSDIRAADF</sequence>
<dbReference type="RefSeq" id="WP_200171810.1">
    <property type="nucleotide sequence ID" value="NZ_BAABKQ010000001.1"/>
</dbReference>
<name>A0ABP9CU86_9ACTN</name>
<evidence type="ECO:0000313" key="1">
    <source>
        <dbReference type="EMBL" id="GAA4816904.1"/>
    </source>
</evidence>
<protein>
    <submittedName>
        <fullName evidence="1">Uncharacterized protein</fullName>
    </submittedName>
</protein>
<accession>A0ABP9CU86</accession>